<dbReference type="EMBL" id="JBJKTR010000014">
    <property type="protein sequence ID" value="KAL3344015.1"/>
    <property type="molecule type" value="Genomic_DNA"/>
</dbReference>
<dbReference type="EMBL" id="JBJKTR010000014">
    <property type="protein sequence ID" value="KAL3344017.1"/>
    <property type="molecule type" value="Genomic_DNA"/>
</dbReference>
<evidence type="ECO:0000313" key="2">
    <source>
        <dbReference type="EMBL" id="KAL3344016.1"/>
    </source>
</evidence>
<feature type="non-terminal residue" evidence="2">
    <location>
        <position position="1"/>
    </location>
</feature>
<dbReference type="EMBL" id="JBJKTR010000014">
    <property type="protein sequence ID" value="KAL3344018.1"/>
    <property type="molecule type" value="Genomic_DNA"/>
</dbReference>
<dbReference type="EMBL" id="JBJKTR010000014">
    <property type="protein sequence ID" value="KAL3344014.1"/>
    <property type="molecule type" value="Genomic_DNA"/>
</dbReference>
<dbReference type="EMBL" id="JBJKTR010000014">
    <property type="protein sequence ID" value="KAL3344016.1"/>
    <property type="molecule type" value="Genomic_DNA"/>
</dbReference>
<dbReference type="Proteomes" id="UP001627284">
    <property type="component" value="Unassembled WGS sequence"/>
</dbReference>
<comment type="caution">
    <text evidence="2">The sequence shown here is derived from an EMBL/GenBank/DDBJ whole genome shotgun (WGS) entry which is preliminary data.</text>
</comment>
<proteinExistence type="predicted"/>
<organism evidence="2 3">
    <name type="scientific">Solanum stoloniferum</name>
    <dbReference type="NCBI Taxonomy" id="62892"/>
    <lineage>
        <taxon>Eukaryota</taxon>
        <taxon>Viridiplantae</taxon>
        <taxon>Streptophyta</taxon>
        <taxon>Embryophyta</taxon>
        <taxon>Tracheophyta</taxon>
        <taxon>Spermatophyta</taxon>
        <taxon>Magnoliopsida</taxon>
        <taxon>eudicotyledons</taxon>
        <taxon>Gunneridae</taxon>
        <taxon>Pentapetalae</taxon>
        <taxon>asterids</taxon>
        <taxon>lamiids</taxon>
        <taxon>Solanales</taxon>
        <taxon>Solanaceae</taxon>
        <taxon>Solanoideae</taxon>
        <taxon>Solaneae</taxon>
        <taxon>Solanum</taxon>
    </lineage>
</organism>
<evidence type="ECO:0000313" key="3">
    <source>
        <dbReference type="Proteomes" id="UP001627284"/>
    </source>
</evidence>
<reference evidence="2 3" key="1">
    <citation type="submission" date="2024-05" db="EMBL/GenBank/DDBJ databases">
        <title>De novo assembly of an allotetraploid wild potato.</title>
        <authorList>
            <person name="Hosaka A.J."/>
        </authorList>
    </citation>
    <scope>NUCLEOTIDE SEQUENCE [LARGE SCALE GENOMIC DNA]</scope>
    <source>
        <tissue evidence="2">Young leaves</tissue>
    </source>
</reference>
<name>A0ABD2SJH8_9SOLN</name>
<dbReference type="AlphaFoldDB" id="A0ABD2SJH8"/>
<sequence length="104" mass="11198">FPPLLSLDQPLFPLRRPSPFFRQAPTPSLFLFPILSSSPLSRPPPLSLGVADATGSSTRRAAGEGLRQVAFPPLFSLSLFRPDATGKKPPATRREEQIGGTSSQ</sequence>
<protein>
    <submittedName>
        <fullName evidence="2">Uncharacterized protein</fullName>
    </submittedName>
</protein>
<accession>A0ABD2SJH8</accession>
<gene>
    <name evidence="2" type="ORF">AABB24_023447</name>
</gene>
<keyword evidence="3" id="KW-1185">Reference proteome</keyword>
<feature type="region of interest" description="Disordered" evidence="1">
    <location>
        <begin position="81"/>
        <end position="104"/>
    </location>
</feature>
<evidence type="ECO:0000256" key="1">
    <source>
        <dbReference type="SAM" id="MobiDB-lite"/>
    </source>
</evidence>